<name>A0A8I0APQ4_9FIRM</name>
<sequence>MHKEFRMGNEAIALGAIAAGVNLISGYPGTPSTEVLETVAKNRTNDCYVEWSINEKVAMEVAAGAAYSGARVMVTMKQVGLNVASDPLMSLEYVGVKGGMVILVADDPGPISSQTEQDTRTFAAFSKVPCFDPTSAQEAYEMVQEAFEYSEKYKTPVFLRPTTRVCHGYATIEVKDAAEYKKNESEGFVKDSKRWVIFPKLSFQAHRNIEKRNVELGDVFSEYDRNVVSRKTETRFGIATGGINYTYTMEALGTDAEKIAIFKVATPFPFPERKAVEYLEQLDAVLCVEELDPVIERALTYIAGKYHLPVKIYGKLTDHVAASGENTIDSVKDSITQFLLDQGIAADRYKALTAGEKNNQSEELAEMPELPVRPPVLCAGCPHRASFYDVKCAMKGKKTIFCGDIGCYTLGNAMPLDMVDTCLCMGAGLGIAQGVYHIEPDTTCFAFVGDSTFFASAIPGVVNAVYNQADMTLIVLDNSTTAMTGHQPHPGTGHTMMGDIVNKIDIVGILKGIGLKTVETINPFEHEAAVQTVARVAAEPGVKAIIFKSPCIAITKSSRCMHIDTDACIGCQKCIREIGCPALYTFEGKVCIDESLCTGCTLCSQLCPVHAIGDGQEERGQA</sequence>
<feature type="binding site" evidence="6">
    <location>
        <position position="597"/>
    </location>
    <ligand>
        <name>[4Fe-4S] cluster</name>
        <dbReference type="ChEBI" id="CHEBI:49883"/>
        <label>2</label>
    </ligand>
</feature>
<dbReference type="InterPro" id="IPR045025">
    <property type="entry name" value="HACL1-like"/>
</dbReference>
<dbReference type="EC" id="1.2.7.8" evidence="5"/>
<evidence type="ECO:0000256" key="5">
    <source>
        <dbReference type="PIRNR" id="PIRNR006439"/>
    </source>
</evidence>
<dbReference type="InterPro" id="IPR029061">
    <property type="entry name" value="THDP-binding"/>
</dbReference>
<feature type="binding site" evidence="6">
    <location>
        <position position="568"/>
    </location>
    <ligand>
        <name>[4Fe-4S] cluster</name>
        <dbReference type="ChEBI" id="CHEBI:49883"/>
        <label>1</label>
    </ligand>
</feature>
<evidence type="ECO:0000256" key="3">
    <source>
        <dbReference type="ARBA" id="ARBA00023004"/>
    </source>
</evidence>
<feature type="binding site" evidence="6">
    <location>
        <position position="607"/>
    </location>
    <ligand>
        <name>[4Fe-4S] cluster</name>
        <dbReference type="ChEBI" id="CHEBI:49883"/>
        <label>1</label>
    </ligand>
</feature>
<dbReference type="PROSITE" id="PS00198">
    <property type="entry name" value="4FE4S_FER_1"/>
    <property type="match status" value="1"/>
</dbReference>
<evidence type="ECO:0000256" key="2">
    <source>
        <dbReference type="ARBA" id="ARBA00023002"/>
    </source>
</evidence>
<comment type="cofactor">
    <cofactor evidence="5 6">
        <name>[4Fe-4S] cluster</name>
        <dbReference type="ChEBI" id="CHEBI:49883"/>
    </cofactor>
    <text evidence="5 6">Binds 2 [4Fe-4S] clusters. In this family the first cluster has a non-standard and varying [4Fe-4S] binding motif CX(2)CX(2)CX(4-5)CP.</text>
</comment>
<dbReference type="FunFam" id="3.40.50.970:FF:000039">
    <property type="entry name" value="Indolepyruvate oxidoreductase subunit IorA"/>
    <property type="match status" value="1"/>
</dbReference>
<dbReference type="InterPro" id="IPR017896">
    <property type="entry name" value="4Fe4S_Fe-S-bd"/>
</dbReference>
<dbReference type="GO" id="GO:0043805">
    <property type="term" value="F:indolepyruvate ferredoxin oxidoreductase activity"/>
    <property type="evidence" value="ECO:0007669"/>
    <property type="project" value="UniProtKB-UniRule"/>
</dbReference>
<dbReference type="RefSeq" id="WP_186847618.1">
    <property type="nucleotide sequence ID" value="NZ_JACOOX010000003.1"/>
</dbReference>
<evidence type="ECO:0000256" key="4">
    <source>
        <dbReference type="ARBA" id="ARBA00023014"/>
    </source>
</evidence>
<protein>
    <recommendedName>
        <fullName evidence="5">Indolepyruvate oxidoreductase subunit IorA</fullName>
        <shortName evidence="5">IOR</shortName>
        <ecNumber evidence="5">1.2.7.8</ecNumber>
    </recommendedName>
    <alternativeName>
        <fullName evidence="5">Indolepyruvate ferredoxin oxidoreductase subunit alpha</fullName>
    </alternativeName>
</protein>
<keyword evidence="5" id="KW-0813">Transport</keyword>
<reference evidence="8 9" key="1">
    <citation type="submission" date="2020-08" db="EMBL/GenBank/DDBJ databases">
        <title>Genome public.</title>
        <authorList>
            <person name="Liu C."/>
            <person name="Sun Q."/>
        </authorList>
    </citation>
    <scope>NUCLEOTIDE SEQUENCE [LARGE SCALE GENOMIC DNA]</scope>
    <source>
        <strain evidence="8 9">NSJ-10</strain>
    </source>
</reference>
<keyword evidence="2 5" id="KW-0560">Oxidoreductase</keyword>
<dbReference type="InterPro" id="IPR017900">
    <property type="entry name" value="4Fe4S_Fe_S_CS"/>
</dbReference>
<dbReference type="PANTHER" id="PTHR43710">
    <property type="entry name" value="2-HYDROXYACYL-COA LYASE"/>
    <property type="match status" value="1"/>
</dbReference>
<keyword evidence="5" id="KW-0249">Electron transport</keyword>
<dbReference type="Gene3D" id="3.30.70.20">
    <property type="match status" value="1"/>
</dbReference>
<organism evidence="8 9">
    <name type="scientific">Coprococcus hominis</name>
    <name type="common">ex Liu et al. 2022</name>
    <dbReference type="NCBI Taxonomy" id="2763039"/>
    <lineage>
        <taxon>Bacteria</taxon>
        <taxon>Bacillati</taxon>
        <taxon>Bacillota</taxon>
        <taxon>Clostridia</taxon>
        <taxon>Lachnospirales</taxon>
        <taxon>Lachnospiraceae</taxon>
        <taxon>Coprococcus</taxon>
    </lineage>
</organism>
<feature type="domain" description="4Fe-4S ferredoxin-type" evidence="7">
    <location>
        <begin position="559"/>
        <end position="581"/>
    </location>
</feature>
<dbReference type="Gene3D" id="3.40.50.970">
    <property type="match status" value="2"/>
</dbReference>
<dbReference type="NCBIfam" id="TIGR03336">
    <property type="entry name" value="IOR_alpha"/>
    <property type="match status" value="1"/>
</dbReference>
<dbReference type="CDD" id="cd02008">
    <property type="entry name" value="TPP_IOR_alpha"/>
    <property type="match status" value="1"/>
</dbReference>
<keyword evidence="8" id="KW-0670">Pyruvate</keyword>
<dbReference type="SUPFAM" id="SSF52518">
    <property type="entry name" value="Thiamin diphosphate-binding fold (THDP-binding)"/>
    <property type="match status" value="2"/>
</dbReference>
<dbReference type="Pfam" id="PF00037">
    <property type="entry name" value="Fer4"/>
    <property type="match status" value="1"/>
</dbReference>
<dbReference type="GO" id="GO:0051539">
    <property type="term" value="F:4 iron, 4 sulfur cluster binding"/>
    <property type="evidence" value="ECO:0007669"/>
    <property type="project" value="UniProtKB-UniRule"/>
</dbReference>
<dbReference type="EMBL" id="JACOOX010000003">
    <property type="protein sequence ID" value="MBC5662718.1"/>
    <property type="molecule type" value="Genomic_DNA"/>
</dbReference>
<evidence type="ECO:0000313" key="9">
    <source>
        <dbReference type="Proteomes" id="UP000615234"/>
    </source>
</evidence>
<comment type="function">
    <text evidence="5">Catalyzes the ferredoxin-dependent oxidative decarboxylation of arylpyruvates.</text>
</comment>
<feature type="domain" description="4Fe-4S ferredoxin-type" evidence="7">
    <location>
        <begin position="588"/>
        <end position="617"/>
    </location>
</feature>
<feature type="binding site" evidence="6">
    <location>
        <position position="574"/>
    </location>
    <ligand>
        <name>[4Fe-4S] cluster</name>
        <dbReference type="ChEBI" id="CHEBI:49883"/>
        <label>1</label>
    </ligand>
</feature>
<dbReference type="PIRSF" id="PIRSF006439">
    <property type="entry name" value="Indolepyruvate_ferr_oxidored"/>
    <property type="match status" value="1"/>
</dbReference>
<evidence type="ECO:0000256" key="6">
    <source>
        <dbReference type="PIRSR" id="PIRSR006439-50"/>
    </source>
</evidence>
<keyword evidence="5 6" id="KW-0004">4Fe-4S</keyword>
<evidence type="ECO:0000256" key="1">
    <source>
        <dbReference type="ARBA" id="ARBA00022723"/>
    </source>
</evidence>
<feature type="binding site" evidence="6">
    <location>
        <position position="603"/>
    </location>
    <ligand>
        <name>[4Fe-4S] cluster</name>
        <dbReference type="ChEBI" id="CHEBI:49883"/>
        <label>2</label>
    </ligand>
</feature>
<dbReference type="InterPro" id="IPR017721">
    <property type="entry name" value="IorA"/>
</dbReference>
<gene>
    <name evidence="8" type="primary">iorA</name>
    <name evidence="8" type="ORF">H8S09_07415</name>
</gene>
<dbReference type="Pfam" id="PF01855">
    <property type="entry name" value="POR_N"/>
    <property type="match status" value="1"/>
</dbReference>
<dbReference type="Proteomes" id="UP000615234">
    <property type="component" value="Unassembled WGS sequence"/>
</dbReference>
<dbReference type="Pfam" id="PF02775">
    <property type="entry name" value="TPP_enzyme_C"/>
    <property type="match status" value="1"/>
</dbReference>
<comment type="catalytic activity">
    <reaction evidence="5">
        <text>indole-3-pyruvate + 2 oxidized [2Fe-2S]-[ferredoxin] + CoA = (indol-3-yl)acetyl-CoA + 2 reduced [2Fe-2S]-[ferredoxin] + CO2 + H(+)</text>
        <dbReference type="Rhea" id="RHEA:12645"/>
        <dbReference type="Rhea" id="RHEA-COMP:10000"/>
        <dbReference type="Rhea" id="RHEA-COMP:10001"/>
        <dbReference type="ChEBI" id="CHEBI:15378"/>
        <dbReference type="ChEBI" id="CHEBI:16526"/>
        <dbReference type="ChEBI" id="CHEBI:17640"/>
        <dbReference type="ChEBI" id="CHEBI:33737"/>
        <dbReference type="ChEBI" id="CHEBI:33738"/>
        <dbReference type="ChEBI" id="CHEBI:57271"/>
        <dbReference type="ChEBI" id="CHEBI:57287"/>
        <dbReference type="EC" id="1.2.7.8"/>
    </reaction>
</comment>
<dbReference type="CDD" id="cd07034">
    <property type="entry name" value="TPP_PYR_PFOR_IOR-alpha_like"/>
    <property type="match status" value="1"/>
</dbReference>
<evidence type="ECO:0000259" key="7">
    <source>
        <dbReference type="PROSITE" id="PS51379"/>
    </source>
</evidence>
<dbReference type="PROSITE" id="PS51379">
    <property type="entry name" value="4FE4S_FER_2"/>
    <property type="match status" value="2"/>
</dbReference>
<comment type="caution">
    <text evidence="8">The sequence shown here is derived from an EMBL/GenBank/DDBJ whole genome shotgun (WGS) entry which is preliminary data.</text>
</comment>
<feature type="binding site" evidence="6">
    <location>
        <position position="571"/>
    </location>
    <ligand>
        <name>[4Fe-4S] cluster</name>
        <dbReference type="ChEBI" id="CHEBI:49883"/>
        <label>1</label>
    </ligand>
</feature>
<dbReference type="GO" id="GO:0030976">
    <property type="term" value="F:thiamine pyrophosphate binding"/>
    <property type="evidence" value="ECO:0007669"/>
    <property type="project" value="InterPro"/>
</dbReference>
<keyword evidence="1 5" id="KW-0479">Metal-binding</keyword>
<proteinExistence type="predicted"/>
<dbReference type="InterPro" id="IPR011766">
    <property type="entry name" value="TPP_enzyme_TPP-bd"/>
</dbReference>
<keyword evidence="9" id="KW-1185">Reference proteome</keyword>
<dbReference type="AlphaFoldDB" id="A0A8I0APQ4"/>
<feature type="binding site" evidence="6">
    <location>
        <position position="580"/>
    </location>
    <ligand>
        <name>[4Fe-4S] cluster</name>
        <dbReference type="ChEBI" id="CHEBI:49883"/>
        <label>2</label>
    </ligand>
</feature>
<dbReference type="PANTHER" id="PTHR43710:SF6">
    <property type="entry name" value="INDOLEPYRUVATE OXIDOREDUCTASE SUBUNIT IORA"/>
    <property type="match status" value="1"/>
</dbReference>
<keyword evidence="3 5" id="KW-0408">Iron</keyword>
<dbReference type="InterPro" id="IPR002880">
    <property type="entry name" value="Pyrv_Fd/Flavodoxin_OxRdtase_N"/>
</dbReference>
<dbReference type="GO" id="GO:0046872">
    <property type="term" value="F:metal ion binding"/>
    <property type="evidence" value="ECO:0007669"/>
    <property type="project" value="UniProtKB-UniRule"/>
</dbReference>
<keyword evidence="4 5" id="KW-0411">Iron-sulfur</keyword>
<accession>A0A8I0APQ4</accession>
<evidence type="ECO:0000313" key="8">
    <source>
        <dbReference type="EMBL" id="MBC5662718.1"/>
    </source>
</evidence>
<feature type="binding site" evidence="6">
    <location>
        <position position="600"/>
    </location>
    <ligand>
        <name>[4Fe-4S] cluster</name>
        <dbReference type="ChEBI" id="CHEBI:49883"/>
        <label>2</label>
    </ligand>
</feature>